<name>A0A3N4JBU6_9PEZI</name>
<dbReference type="AlphaFoldDB" id="A0A3N4JBU6"/>
<dbReference type="EMBL" id="ML120422">
    <property type="protein sequence ID" value="RPA95715.1"/>
    <property type="molecule type" value="Genomic_DNA"/>
</dbReference>
<keyword evidence="3" id="KW-1185">Reference proteome</keyword>
<keyword evidence="1" id="KW-0812">Transmembrane</keyword>
<feature type="transmembrane region" description="Helical" evidence="1">
    <location>
        <begin position="95"/>
        <end position="118"/>
    </location>
</feature>
<reference evidence="2 3" key="1">
    <citation type="journal article" date="2018" name="Nat. Ecol. Evol.">
        <title>Pezizomycetes genomes reveal the molecular basis of ectomycorrhizal truffle lifestyle.</title>
        <authorList>
            <person name="Murat C."/>
            <person name="Payen T."/>
            <person name="Noel B."/>
            <person name="Kuo A."/>
            <person name="Morin E."/>
            <person name="Chen J."/>
            <person name="Kohler A."/>
            <person name="Krizsan K."/>
            <person name="Balestrini R."/>
            <person name="Da Silva C."/>
            <person name="Montanini B."/>
            <person name="Hainaut M."/>
            <person name="Levati E."/>
            <person name="Barry K.W."/>
            <person name="Belfiori B."/>
            <person name="Cichocki N."/>
            <person name="Clum A."/>
            <person name="Dockter R.B."/>
            <person name="Fauchery L."/>
            <person name="Guy J."/>
            <person name="Iotti M."/>
            <person name="Le Tacon F."/>
            <person name="Lindquist E.A."/>
            <person name="Lipzen A."/>
            <person name="Malagnac F."/>
            <person name="Mello A."/>
            <person name="Molinier V."/>
            <person name="Miyauchi S."/>
            <person name="Poulain J."/>
            <person name="Riccioni C."/>
            <person name="Rubini A."/>
            <person name="Sitrit Y."/>
            <person name="Splivallo R."/>
            <person name="Traeger S."/>
            <person name="Wang M."/>
            <person name="Zifcakova L."/>
            <person name="Wipf D."/>
            <person name="Zambonelli A."/>
            <person name="Paolocci F."/>
            <person name="Nowrousian M."/>
            <person name="Ottonello S."/>
            <person name="Baldrian P."/>
            <person name="Spatafora J.W."/>
            <person name="Henrissat B."/>
            <person name="Nagy L.G."/>
            <person name="Aury J.M."/>
            <person name="Wincker P."/>
            <person name="Grigoriev I.V."/>
            <person name="Bonfante P."/>
            <person name="Martin F.M."/>
        </authorList>
    </citation>
    <scope>NUCLEOTIDE SEQUENCE [LARGE SCALE GENOMIC DNA]</scope>
    <source>
        <strain evidence="2 3">120613-1</strain>
    </source>
</reference>
<dbReference type="Proteomes" id="UP000276215">
    <property type="component" value="Unassembled WGS sequence"/>
</dbReference>
<feature type="transmembrane region" description="Helical" evidence="1">
    <location>
        <begin position="125"/>
        <end position="148"/>
    </location>
</feature>
<accession>A0A3N4JBU6</accession>
<evidence type="ECO:0000313" key="3">
    <source>
        <dbReference type="Proteomes" id="UP000276215"/>
    </source>
</evidence>
<evidence type="ECO:0000313" key="2">
    <source>
        <dbReference type="EMBL" id="RPA95715.1"/>
    </source>
</evidence>
<keyword evidence="1" id="KW-0472">Membrane</keyword>
<protein>
    <submittedName>
        <fullName evidence="2">Uncharacterized protein</fullName>
    </submittedName>
</protein>
<sequence length="176" mass="20130">MSHQLPITTREFVPRSQKQNKKKKTTTRVTRLTTNKCLPKNLFPLFFPKKKFNKMGFLFIPIFISVSIGLLSSMGRSSVQFVIIAIGCFAEYSRVHGFTCGGCVFFLLCYFLRLFLFICFHHLHYYFFAFLGGWMDDFLAGGVINLALMTTVWGSREGGFSFLFFSSEVGYGISLI</sequence>
<proteinExistence type="predicted"/>
<gene>
    <name evidence="2" type="ORF">L873DRAFT_1297501</name>
</gene>
<feature type="transmembrane region" description="Helical" evidence="1">
    <location>
        <begin position="55"/>
        <end position="75"/>
    </location>
</feature>
<keyword evidence="1" id="KW-1133">Transmembrane helix</keyword>
<evidence type="ECO:0000256" key="1">
    <source>
        <dbReference type="SAM" id="Phobius"/>
    </source>
</evidence>
<organism evidence="2 3">
    <name type="scientific">Choiromyces venosus 120613-1</name>
    <dbReference type="NCBI Taxonomy" id="1336337"/>
    <lineage>
        <taxon>Eukaryota</taxon>
        <taxon>Fungi</taxon>
        <taxon>Dikarya</taxon>
        <taxon>Ascomycota</taxon>
        <taxon>Pezizomycotina</taxon>
        <taxon>Pezizomycetes</taxon>
        <taxon>Pezizales</taxon>
        <taxon>Tuberaceae</taxon>
        <taxon>Choiromyces</taxon>
    </lineage>
</organism>